<proteinExistence type="predicted"/>
<dbReference type="AlphaFoldDB" id="A0A0S4L5H8"/>
<accession>A0A0S4L5H8</accession>
<dbReference type="Proteomes" id="UP000198736">
    <property type="component" value="Unassembled WGS sequence"/>
</dbReference>
<protein>
    <submittedName>
        <fullName evidence="1">Uncharacterized protein</fullName>
    </submittedName>
</protein>
<gene>
    <name evidence="1" type="ORF">COMA2_10377</name>
</gene>
<evidence type="ECO:0000313" key="2">
    <source>
        <dbReference type="Proteomes" id="UP000198736"/>
    </source>
</evidence>
<reference evidence="2" key="1">
    <citation type="submission" date="2015-10" db="EMBL/GenBank/DDBJ databases">
        <authorList>
            <person name="Luecker S."/>
            <person name="Luecker S."/>
        </authorList>
    </citation>
    <scope>NUCLEOTIDE SEQUENCE [LARGE SCALE GENOMIC DNA]</scope>
</reference>
<organism evidence="1 2">
    <name type="scientific">Candidatus Nitrospira nitrificans</name>
    <dbReference type="NCBI Taxonomy" id="1742973"/>
    <lineage>
        <taxon>Bacteria</taxon>
        <taxon>Pseudomonadati</taxon>
        <taxon>Nitrospirota</taxon>
        <taxon>Nitrospiria</taxon>
        <taxon>Nitrospirales</taxon>
        <taxon>Nitrospiraceae</taxon>
        <taxon>Nitrospira</taxon>
    </lineage>
</organism>
<dbReference type="EMBL" id="CZPZ01000001">
    <property type="protein sequence ID" value="CUS31946.1"/>
    <property type="molecule type" value="Genomic_DNA"/>
</dbReference>
<sequence length="275" mass="29714">MRMFFLCLSFVFWAGLVGVATEDTAQSDSRPSADAKLWRYEARYKVELTEVKARDETGFDWPGSDEILVIADVDGVRGIGSYELWIQKGLGDMDSDEKVTIDPENACLLPAVDDVKDGKWSCADAGHPAPFTLTFTVVEKDGVGRAFWESLTRLEGVGFCITGGQGDISSNCLSGGADEFNSVGSVRKVYTVADLAGLAVGQTRQDNLVVDSCSAILTIDGGTCGYGPWTNYWNGVYRLSVHVTRLKNVLVGFEPPYDPLVPSQSVIDASPSATQ</sequence>
<dbReference type="STRING" id="1742973.COMA2_10377"/>
<dbReference type="RefSeq" id="WP_090894056.1">
    <property type="nucleotide sequence ID" value="NZ_CZPZ01000001.1"/>
</dbReference>
<keyword evidence="2" id="KW-1185">Reference proteome</keyword>
<name>A0A0S4L5H8_9BACT</name>
<evidence type="ECO:0000313" key="1">
    <source>
        <dbReference type="EMBL" id="CUS31946.1"/>
    </source>
</evidence>